<proteinExistence type="predicted"/>
<evidence type="ECO:0000313" key="2">
    <source>
        <dbReference type="Proteomes" id="UP000192907"/>
    </source>
</evidence>
<accession>A0A1Y6BDH1</accession>
<keyword evidence="2" id="KW-1185">Reference proteome</keyword>
<name>A0A1Y6BDH1_9BACT</name>
<gene>
    <name evidence="1" type="ORF">SAMN06296036_102182</name>
</gene>
<dbReference type="EMBL" id="FWZT01000002">
    <property type="protein sequence ID" value="SME95194.1"/>
    <property type="molecule type" value="Genomic_DNA"/>
</dbReference>
<dbReference type="RefSeq" id="WP_132315400.1">
    <property type="nucleotide sequence ID" value="NZ_FWZT01000002.1"/>
</dbReference>
<dbReference type="Proteomes" id="UP000192907">
    <property type="component" value="Unassembled WGS sequence"/>
</dbReference>
<organism evidence="1 2">
    <name type="scientific">Pseudobacteriovorax antillogorgiicola</name>
    <dbReference type="NCBI Taxonomy" id="1513793"/>
    <lineage>
        <taxon>Bacteria</taxon>
        <taxon>Pseudomonadati</taxon>
        <taxon>Bdellovibrionota</taxon>
        <taxon>Oligoflexia</taxon>
        <taxon>Oligoflexales</taxon>
        <taxon>Pseudobacteriovoracaceae</taxon>
        <taxon>Pseudobacteriovorax</taxon>
    </lineage>
</organism>
<dbReference type="AlphaFoldDB" id="A0A1Y6BDH1"/>
<evidence type="ECO:0000313" key="1">
    <source>
        <dbReference type="EMBL" id="SME95194.1"/>
    </source>
</evidence>
<reference evidence="2" key="1">
    <citation type="submission" date="2017-04" db="EMBL/GenBank/DDBJ databases">
        <authorList>
            <person name="Varghese N."/>
            <person name="Submissions S."/>
        </authorList>
    </citation>
    <scope>NUCLEOTIDE SEQUENCE [LARGE SCALE GENOMIC DNA]</scope>
    <source>
        <strain evidence="2">RKEM611</strain>
    </source>
</reference>
<dbReference type="STRING" id="1513793.SAMN06296036_102182"/>
<protein>
    <submittedName>
        <fullName evidence="1">Uncharacterized protein</fullName>
    </submittedName>
</protein>
<sequence>MKPKIVVASLLAIITALCFLFTESKSKKSNLKEKNISISLTKREPESKAPTSQTRQSRIDSVVDLKYRAIEQEEPTPAWLESFVGLSDEERKLEEDCVIAVRQFYSMGSIRQDNMRTFRTNIWKLKRKLSYSLGQKLWQLENNSVQSKSDAEKVIGYLDTLRYFAKANAIDSRTVIEDLAKRKLEWDAEGKMVNPLKVNITLEAFQVLAQNSPEKASIFMRDSIPLRKARPYFYHFKLGRTMAGLDDETIELEMKRIYN</sequence>